<dbReference type="PANTHER" id="PTHR30348:SF4">
    <property type="entry name" value="DUF72 DOMAIN-CONTAINING PROTEIN"/>
    <property type="match status" value="1"/>
</dbReference>
<dbReference type="OrthoDB" id="9780310at2"/>
<dbReference type="RefSeq" id="WP_109767085.1">
    <property type="nucleotide sequence ID" value="NZ_QFWV02000002.1"/>
</dbReference>
<dbReference type="Proteomes" id="UP000246132">
    <property type="component" value="Unassembled WGS sequence"/>
</dbReference>
<dbReference type="EMBL" id="QFWV02000002">
    <property type="protein sequence ID" value="RKF08228.1"/>
    <property type="molecule type" value="Genomic_DNA"/>
</dbReference>
<accession>A0A3A8AFR4</accession>
<evidence type="ECO:0000313" key="2">
    <source>
        <dbReference type="Proteomes" id="UP000246132"/>
    </source>
</evidence>
<reference evidence="1 2" key="1">
    <citation type="journal article" date="2018" name="Int. J. Syst. Bacteriol.">
        <title>Oceaniradius stylonemae gen. nov., sp. nov., isolated from a red alga, Stylonema cornu-cervi.</title>
        <authorList>
            <person name="Jeong S."/>
        </authorList>
    </citation>
    <scope>NUCLEOTIDE SEQUENCE [LARGE SCALE GENOMIC DNA]</scope>
    <source>
        <strain evidence="1 2">StC1</strain>
    </source>
</reference>
<dbReference type="Gene3D" id="3.20.20.410">
    <property type="entry name" value="Protein of unknown function UPF0759"/>
    <property type="match status" value="1"/>
</dbReference>
<name>A0A3A8AFR4_9HYPH</name>
<gene>
    <name evidence="1" type="ORF">DEM25_002725</name>
</gene>
<sequence length="268" mass="29789">MAMPIRAGIGGWTFDAWNQTFYPPEVKKKNQLDYASRQLRTIEINGTYYRGQKPETFAKWAAAAPDGFVFAVKGNRFVTNRKVLAEAGESMDRFFATGVTELGDRLGPILWQFAPTKKFDPDDLGAFLDMLPREQEGVALRHAVEVRHESFQVPEFIALARSHGIAIVGALHETYPAIWDVAADFAYVRLQTGSDDIETCYGGNELSAWAERLRQWSQGEAPDDLPLTAPETSAQNRPRDVFAYLISSGKSRAPAGAMALQRLVDDDA</sequence>
<dbReference type="Pfam" id="PF01904">
    <property type="entry name" value="DUF72"/>
    <property type="match status" value="1"/>
</dbReference>
<dbReference type="InterPro" id="IPR036520">
    <property type="entry name" value="UPF0759_sf"/>
</dbReference>
<dbReference type="AlphaFoldDB" id="A0A3A8AFR4"/>
<comment type="caution">
    <text evidence="1">The sequence shown here is derived from an EMBL/GenBank/DDBJ whole genome shotgun (WGS) entry which is preliminary data.</text>
</comment>
<organism evidence="1 2">
    <name type="scientific">Oceaniradius stylonematis</name>
    <dbReference type="NCBI Taxonomy" id="2184161"/>
    <lineage>
        <taxon>Bacteria</taxon>
        <taxon>Pseudomonadati</taxon>
        <taxon>Pseudomonadota</taxon>
        <taxon>Alphaproteobacteria</taxon>
        <taxon>Hyphomicrobiales</taxon>
        <taxon>Ahrensiaceae</taxon>
        <taxon>Oceaniradius</taxon>
    </lineage>
</organism>
<protein>
    <submittedName>
        <fullName evidence="1">DUF72 domain-containing protein</fullName>
    </submittedName>
</protein>
<dbReference type="PANTHER" id="PTHR30348">
    <property type="entry name" value="UNCHARACTERIZED PROTEIN YECE"/>
    <property type="match status" value="1"/>
</dbReference>
<evidence type="ECO:0000313" key="1">
    <source>
        <dbReference type="EMBL" id="RKF08228.1"/>
    </source>
</evidence>
<dbReference type="InterPro" id="IPR002763">
    <property type="entry name" value="DUF72"/>
</dbReference>
<keyword evidence="2" id="KW-1185">Reference proteome</keyword>
<proteinExistence type="predicted"/>
<dbReference type="SUPFAM" id="SSF117396">
    <property type="entry name" value="TM1631-like"/>
    <property type="match status" value="1"/>
</dbReference>